<comment type="function">
    <text evidence="11">RNA helicase.</text>
</comment>
<keyword evidence="2" id="KW-0698">rRNA processing</keyword>
<dbReference type="Pfam" id="PF00271">
    <property type="entry name" value="Helicase_C"/>
    <property type="match status" value="1"/>
</dbReference>
<feature type="short sequence motif" description="Q motif" evidence="9">
    <location>
        <begin position="197"/>
        <end position="225"/>
    </location>
</feature>
<dbReference type="GO" id="GO:0003723">
    <property type="term" value="F:RNA binding"/>
    <property type="evidence" value="ECO:0007669"/>
    <property type="project" value="UniProtKB-UniRule"/>
</dbReference>
<feature type="compositionally biased region" description="Basic and acidic residues" evidence="12">
    <location>
        <begin position="1"/>
        <end position="10"/>
    </location>
</feature>
<evidence type="ECO:0000256" key="9">
    <source>
        <dbReference type="PROSITE-ProRule" id="PRU00552"/>
    </source>
</evidence>
<comment type="similarity">
    <text evidence="10">Belongs to the DEAD box helicase family.</text>
</comment>
<keyword evidence="5 10" id="KW-0347">Helicase</keyword>
<dbReference type="Pfam" id="PF00270">
    <property type="entry name" value="DEAD"/>
    <property type="match status" value="1"/>
</dbReference>
<evidence type="ECO:0000256" key="2">
    <source>
        <dbReference type="ARBA" id="ARBA00022552"/>
    </source>
</evidence>
<dbReference type="InterPro" id="IPR027417">
    <property type="entry name" value="P-loop_NTPase"/>
</dbReference>
<dbReference type="GO" id="GO:0005730">
    <property type="term" value="C:nucleolus"/>
    <property type="evidence" value="ECO:0007669"/>
    <property type="project" value="UniProtKB-SubCell"/>
</dbReference>
<feature type="domain" description="Helicase ATP-binding" evidence="13">
    <location>
        <begin position="228"/>
        <end position="427"/>
    </location>
</feature>
<feature type="domain" description="Helicase C-terminal" evidence="14">
    <location>
        <begin position="473"/>
        <end position="637"/>
    </location>
</feature>
<evidence type="ECO:0000256" key="6">
    <source>
        <dbReference type="ARBA" id="ARBA00022840"/>
    </source>
</evidence>
<proteinExistence type="inferred from homology"/>
<feature type="region of interest" description="Disordered" evidence="12">
    <location>
        <begin position="1"/>
        <end position="39"/>
    </location>
</feature>
<keyword evidence="3 10" id="KW-0547">Nucleotide-binding</keyword>
<evidence type="ECO:0000256" key="3">
    <source>
        <dbReference type="ARBA" id="ARBA00022741"/>
    </source>
</evidence>
<dbReference type="SUPFAM" id="SSF52540">
    <property type="entry name" value="P-loop containing nucleoside triphosphate hydrolases"/>
    <property type="match status" value="1"/>
</dbReference>
<evidence type="ECO:0000256" key="5">
    <source>
        <dbReference type="ARBA" id="ARBA00022806"/>
    </source>
</evidence>
<evidence type="ECO:0000256" key="12">
    <source>
        <dbReference type="SAM" id="MobiDB-lite"/>
    </source>
</evidence>
<dbReference type="EC" id="3.6.4.13" evidence="11"/>
<dbReference type="AlphaFoldDB" id="A0A5N7B3U1"/>
<keyword evidence="7 11" id="KW-0694">RNA-binding</keyword>
<evidence type="ECO:0000259" key="14">
    <source>
        <dbReference type="PROSITE" id="PS51194"/>
    </source>
</evidence>
<feature type="compositionally biased region" description="Basic residues" evidence="12">
    <location>
        <begin position="84"/>
        <end position="95"/>
    </location>
</feature>
<dbReference type="Proteomes" id="UP000326198">
    <property type="component" value="Unassembled WGS sequence"/>
</dbReference>
<feature type="compositionally biased region" description="Basic and acidic residues" evidence="12">
    <location>
        <begin position="96"/>
        <end position="106"/>
    </location>
</feature>
<organism evidence="16 17">
    <name type="scientific">Aspergillus bertholletiae</name>
    <dbReference type="NCBI Taxonomy" id="1226010"/>
    <lineage>
        <taxon>Eukaryota</taxon>
        <taxon>Fungi</taxon>
        <taxon>Dikarya</taxon>
        <taxon>Ascomycota</taxon>
        <taxon>Pezizomycotina</taxon>
        <taxon>Eurotiomycetes</taxon>
        <taxon>Eurotiomycetidae</taxon>
        <taxon>Eurotiales</taxon>
        <taxon>Aspergillaceae</taxon>
        <taxon>Aspergillus</taxon>
        <taxon>Aspergillus subgen. Circumdati</taxon>
    </lineage>
</organism>
<dbReference type="InterPro" id="IPR014001">
    <property type="entry name" value="Helicase_ATP-bd"/>
</dbReference>
<dbReference type="PROSITE" id="PS00039">
    <property type="entry name" value="DEAD_ATP_HELICASE"/>
    <property type="match status" value="1"/>
</dbReference>
<feature type="domain" description="DEAD-box RNA helicase Q" evidence="15">
    <location>
        <begin position="197"/>
        <end position="225"/>
    </location>
</feature>
<dbReference type="GO" id="GO:0003724">
    <property type="term" value="F:RNA helicase activity"/>
    <property type="evidence" value="ECO:0007669"/>
    <property type="project" value="UniProtKB-EC"/>
</dbReference>
<keyword evidence="17" id="KW-1185">Reference proteome</keyword>
<dbReference type="InterPro" id="IPR000629">
    <property type="entry name" value="RNA-helicase_DEAD-box_CS"/>
</dbReference>
<evidence type="ECO:0000256" key="8">
    <source>
        <dbReference type="ARBA" id="ARBA00047984"/>
    </source>
</evidence>
<evidence type="ECO:0000313" key="16">
    <source>
        <dbReference type="EMBL" id="KAE8376226.1"/>
    </source>
</evidence>
<evidence type="ECO:0000259" key="13">
    <source>
        <dbReference type="PROSITE" id="PS51192"/>
    </source>
</evidence>
<evidence type="ECO:0000256" key="11">
    <source>
        <dbReference type="RuleBase" id="RU365068"/>
    </source>
</evidence>
<dbReference type="EMBL" id="ML736244">
    <property type="protein sequence ID" value="KAE8376226.1"/>
    <property type="molecule type" value="Genomic_DNA"/>
</dbReference>
<name>A0A5N7B3U1_9EURO</name>
<sequence>MGQKRQRDQKGPGSFAKKRKKSAKPSNATGEDSDRDDIVGMDELNWKEVALPDRLEDAGGFFGLEEIEGVDIIRSEGNGEVKFKAKAGKPKKSILKKKELEEKDTQSDDEWEGFGDDDDKAASHDESKETQDEPSESDKKVTAKANKNAQKEKKNAKDLKREKKEKAAEIQEDGGIKSGLSFAALQDEEEDDGADISAWESLGLSPEILTGLSKMKFTAPTSVQKACIPSILDGRDVIGKASTGSGKTLAFGIPILEYYLEKLRSKTQKDSKKTEFTPIALVLSPTRELAHQLAKHIGEVVSHAPGVDARIALLTGGLSVQKQQRVLANADIVIGTPGRVWEVLSSGQGLIRKMQAIKFLVIDEADRLLSEGHFKEAHEILAALDRVVDGEFPDESSDESENESDPKSGRQTLVFSATFHRDLQQKLAGKGKWTGGDIMSQKESMEYLLQKLNFREEKPKFIDVNPVSQMAENLKEGIVECAAMEKDLFLYTLLLYHPKHRTLVFTNSISAVRRLTQLLQTLQLPALALHSSMAQKARLRSVERFSSPTSDPSSILVATDVAARGLDIKGIDFVIHYHAPRTADAYVHRSGRTARAGASGKSVIICSPDEMVGVVRLAAKVHANMTSKKKLPLESLELDRRVVSRVKQRVTLAARIVDSNIAKEKVSSEDNWLRTAAEDLGVDYDSEEFDNAAARARGRGRGRQERERKAGSTSKGELAGMRAELKQLLSQRVNVGVSERYLTSGRVDIEALLRGEGNNSFLGQVDRLDF</sequence>
<evidence type="ECO:0000256" key="7">
    <source>
        <dbReference type="ARBA" id="ARBA00022884"/>
    </source>
</evidence>
<dbReference type="CDD" id="cd18787">
    <property type="entry name" value="SF2_C_DEAD"/>
    <property type="match status" value="1"/>
</dbReference>
<dbReference type="PROSITE" id="PS51194">
    <property type="entry name" value="HELICASE_CTER"/>
    <property type="match status" value="1"/>
</dbReference>
<dbReference type="GO" id="GO:0016787">
    <property type="term" value="F:hydrolase activity"/>
    <property type="evidence" value="ECO:0007669"/>
    <property type="project" value="UniProtKB-KW"/>
</dbReference>
<evidence type="ECO:0000256" key="10">
    <source>
        <dbReference type="RuleBase" id="RU000492"/>
    </source>
</evidence>
<dbReference type="GO" id="GO:0006364">
    <property type="term" value="P:rRNA processing"/>
    <property type="evidence" value="ECO:0007669"/>
    <property type="project" value="UniProtKB-KW"/>
</dbReference>
<feature type="compositionally biased region" description="Basic and acidic residues" evidence="12">
    <location>
        <begin position="73"/>
        <end position="83"/>
    </location>
</feature>
<dbReference type="PROSITE" id="PS51192">
    <property type="entry name" value="HELICASE_ATP_BIND_1"/>
    <property type="match status" value="1"/>
</dbReference>
<dbReference type="InterPro" id="IPR011545">
    <property type="entry name" value="DEAD/DEAH_box_helicase_dom"/>
</dbReference>
<dbReference type="GO" id="GO:0005524">
    <property type="term" value="F:ATP binding"/>
    <property type="evidence" value="ECO:0007669"/>
    <property type="project" value="UniProtKB-UniRule"/>
</dbReference>
<feature type="compositionally biased region" description="Basic and acidic residues" evidence="12">
    <location>
        <begin position="120"/>
        <end position="141"/>
    </location>
</feature>
<dbReference type="SMART" id="SM00490">
    <property type="entry name" value="HELICc"/>
    <property type="match status" value="1"/>
</dbReference>
<evidence type="ECO:0000259" key="15">
    <source>
        <dbReference type="PROSITE" id="PS51195"/>
    </source>
</evidence>
<accession>A0A5N7B3U1</accession>
<dbReference type="InterPro" id="IPR001650">
    <property type="entry name" value="Helicase_C-like"/>
</dbReference>
<feature type="compositionally biased region" description="Basic and acidic residues" evidence="12">
    <location>
        <begin position="149"/>
        <end position="169"/>
    </location>
</feature>
<gene>
    <name evidence="16" type="ORF">BDV26DRAFT_265935</name>
</gene>
<comment type="subcellular location">
    <subcellularLocation>
        <location evidence="1">Nucleus</location>
        <location evidence="1">Nucleolus</location>
    </subcellularLocation>
</comment>
<feature type="region of interest" description="Disordered" evidence="12">
    <location>
        <begin position="694"/>
        <end position="717"/>
    </location>
</feature>
<dbReference type="PANTHER" id="PTHR24031">
    <property type="entry name" value="RNA HELICASE"/>
    <property type="match status" value="1"/>
</dbReference>
<protein>
    <recommendedName>
        <fullName evidence="11">ATP-dependent RNA helicase</fullName>
        <ecNumber evidence="11">3.6.4.13</ecNumber>
    </recommendedName>
</protein>
<dbReference type="Gene3D" id="3.40.50.300">
    <property type="entry name" value="P-loop containing nucleotide triphosphate hydrolases"/>
    <property type="match status" value="2"/>
</dbReference>
<dbReference type="SMART" id="SM00487">
    <property type="entry name" value="DEXDc"/>
    <property type="match status" value="1"/>
</dbReference>
<feature type="compositionally biased region" description="Acidic residues" evidence="12">
    <location>
        <begin position="107"/>
        <end position="119"/>
    </location>
</feature>
<comment type="catalytic activity">
    <reaction evidence="8 11">
        <text>ATP + H2O = ADP + phosphate + H(+)</text>
        <dbReference type="Rhea" id="RHEA:13065"/>
        <dbReference type="ChEBI" id="CHEBI:15377"/>
        <dbReference type="ChEBI" id="CHEBI:15378"/>
        <dbReference type="ChEBI" id="CHEBI:30616"/>
        <dbReference type="ChEBI" id="CHEBI:43474"/>
        <dbReference type="ChEBI" id="CHEBI:456216"/>
        <dbReference type="EC" id="3.6.4.13"/>
    </reaction>
</comment>
<evidence type="ECO:0000313" key="17">
    <source>
        <dbReference type="Proteomes" id="UP000326198"/>
    </source>
</evidence>
<keyword evidence="4 10" id="KW-0378">Hydrolase</keyword>
<evidence type="ECO:0000256" key="4">
    <source>
        <dbReference type="ARBA" id="ARBA00022801"/>
    </source>
</evidence>
<reference evidence="16 17" key="1">
    <citation type="submission" date="2019-04" db="EMBL/GenBank/DDBJ databases">
        <title>Friends and foes A comparative genomics studyof 23 Aspergillus species from section Flavi.</title>
        <authorList>
            <consortium name="DOE Joint Genome Institute"/>
            <person name="Kjaerbolling I."/>
            <person name="Vesth T."/>
            <person name="Frisvad J.C."/>
            <person name="Nybo J.L."/>
            <person name="Theobald S."/>
            <person name="Kildgaard S."/>
            <person name="Isbrandt T."/>
            <person name="Kuo A."/>
            <person name="Sato A."/>
            <person name="Lyhne E.K."/>
            <person name="Kogle M.E."/>
            <person name="Wiebenga A."/>
            <person name="Kun R.S."/>
            <person name="Lubbers R.J."/>
            <person name="Makela M.R."/>
            <person name="Barry K."/>
            <person name="Chovatia M."/>
            <person name="Clum A."/>
            <person name="Daum C."/>
            <person name="Haridas S."/>
            <person name="He G."/>
            <person name="LaButti K."/>
            <person name="Lipzen A."/>
            <person name="Mondo S."/>
            <person name="Riley R."/>
            <person name="Salamov A."/>
            <person name="Simmons B.A."/>
            <person name="Magnuson J.K."/>
            <person name="Henrissat B."/>
            <person name="Mortensen U.H."/>
            <person name="Larsen T.O."/>
            <person name="Devries R.P."/>
            <person name="Grigoriev I.V."/>
            <person name="Machida M."/>
            <person name="Baker S.E."/>
            <person name="Andersen M.R."/>
        </authorList>
    </citation>
    <scope>NUCLEOTIDE SEQUENCE [LARGE SCALE GENOMIC DNA]</scope>
    <source>
        <strain evidence="16 17">IBT 29228</strain>
    </source>
</reference>
<feature type="region of interest" description="Disordered" evidence="12">
    <location>
        <begin position="73"/>
        <end position="172"/>
    </location>
</feature>
<dbReference type="PROSITE" id="PS51195">
    <property type="entry name" value="Q_MOTIF"/>
    <property type="match status" value="1"/>
</dbReference>
<comment type="domain">
    <text evidence="11">The Q motif is unique to and characteristic of the DEAD box family of RNA helicases and controls ATP binding and hydrolysis.</text>
</comment>
<keyword evidence="6 10" id="KW-0067">ATP-binding</keyword>
<dbReference type="OrthoDB" id="4310724at2759"/>
<dbReference type="InterPro" id="IPR014014">
    <property type="entry name" value="RNA_helicase_DEAD_Q_motif"/>
</dbReference>
<evidence type="ECO:0000256" key="1">
    <source>
        <dbReference type="ARBA" id="ARBA00004604"/>
    </source>
</evidence>